<dbReference type="EMBL" id="BARS01013346">
    <property type="protein sequence ID" value="GAF95905.1"/>
    <property type="molecule type" value="Genomic_DNA"/>
</dbReference>
<evidence type="ECO:0000256" key="1">
    <source>
        <dbReference type="ARBA" id="ARBA00022801"/>
    </source>
</evidence>
<evidence type="ECO:0000313" key="3">
    <source>
        <dbReference type="EMBL" id="GAF95905.1"/>
    </source>
</evidence>
<feature type="non-terminal residue" evidence="3">
    <location>
        <position position="1"/>
    </location>
</feature>
<protein>
    <recommendedName>
        <fullName evidence="2">Phosphohydrolase-associated domain-containing protein</fullName>
    </recommendedName>
</protein>
<feature type="domain" description="Phosphohydrolase-associated" evidence="2">
    <location>
        <begin position="61"/>
        <end position="106"/>
    </location>
</feature>
<dbReference type="AlphaFoldDB" id="X0V5I6"/>
<dbReference type="GO" id="GO:0016787">
    <property type="term" value="F:hydrolase activity"/>
    <property type="evidence" value="ECO:0007669"/>
    <property type="project" value="UniProtKB-KW"/>
</dbReference>
<gene>
    <name evidence="3" type="ORF">S01H1_23236</name>
</gene>
<keyword evidence="1" id="KW-0378">Hydrolase</keyword>
<dbReference type="InterPro" id="IPR026875">
    <property type="entry name" value="PHydrolase_assoc_dom"/>
</dbReference>
<comment type="caution">
    <text evidence="3">The sequence shown here is derived from an EMBL/GenBank/DDBJ whole genome shotgun (WGS) entry which is preliminary data.</text>
</comment>
<sequence>AKQNLLLEVMARRVIHDLMDIFWEGASKKQDNPTRFEKEIYKLMSENYRTVFENAQNPPKVLNEYRAVWNESRGKTKLPENYCCMQLVTDYICGMTDTFACTLHRQLTNG</sequence>
<dbReference type="Gene3D" id="1.10.3550.10">
    <property type="entry name" value="eoxyguanosinetriphosphate triphosphohydrolase domain-like"/>
    <property type="match status" value="1"/>
</dbReference>
<name>X0V5I6_9ZZZZ</name>
<dbReference type="InterPro" id="IPR027432">
    <property type="entry name" value="dGTP_triphosphohydrolase_C"/>
</dbReference>
<evidence type="ECO:0000259" key="2">
    <source>
        <dbReference type="Pfam" id="PF13286"/>
    </source>
</evidence>
<proteinExistence type="predicted"/>
<accession>X0V5I6</accession>
<reference evidence="3" key="1">
    <citation type="journal article" date="2014" name="Front. Microbiol.">
        <title>High frequency of phylogenetically diverse reductive dehalogenase-homologous genes in deep subseafloor sedimentary metagenomes.</title>
        <authorList>
            <person name="Kawai M."/>
            <person name="Futagami T."/>
            <person name="Toyoda A."/>
            <person name="Takaki Y."/>
            <person name="Nishi S."/>
            <person name="Hori S."/>
            <person name="Arai W."/>
            <person name="Tsubouchi T."/>
            <person name="Morono Y."/>
            <person name="Uchiyama I."/>
            <person name="Ito T."/>
            <person name="Fujiyama A."/>
            <person name="Inagaki F."/>
            <person name="Takami H."/>
        </authorList>
    </citation>
    <scope>NUCLEOTIDE SEQUENCE</scope>
    <source>
        <strain evidence="3">Expedition CK06-06</strain>
    </source>
</reference>
<organism evidence="3">
    <name type="scientific">marine sediment metagenome</name>
    <dbReference type="NCBI Taxonomy" id="412755"/>
    <lineage>
        <taxon>unclassified sequences</taxon>
        <taxon>metagenomes</taxon>
        <taxon>ecological metagenomes</taxon>
    </lineage>
</organism>
<dbReference type="Pfam" id="PF13286">
    <property type="entry name" value="HD_assoc"/>
    <property type="match status" value="1"/>
</dbReference>